<keyword evidence="5 9" id="KW-0521">NADP</keyword>
<evidence type="ECO:0000256" key="8">
    <source>
        <dbReference type="ARBA" id="ARBA00047818"/>
    </source>
</evidence>
<organism evidence="11 12">
    <name type="scientific">Thalassotalea loyana</name>
    <dbReference type="NCBI Taxonomy" id="280483"/>
    <lineage>
        <taxon>Bacteria</taxon>
        <taxon>Pseudomonadati</taxon>
        <taxon>Pseudomonadota</taxon>
        <taxon>Gammaproteobacteria</taxon>
        <taxon>Alteromonadales</taxon>
        <taxon>Colwelliaceae</taxon>
        <taxon>Thalassotalea</taxon>
    </lineage>
</organism>
<evidence type="ECO:0000256" key="2">
    <source>
        <dbReference type="ARBA" id="ARBA00022630"/>
    </source>
</evidence>
<dbReference type="Proteomes" id="UP001157134">
    <property type="component" value="Unassembled WGS sequence"/>
</dbReference>
<keyword evidence="2 9" id="KW-0285">Flavoprotein</keyword>
<evidence type="ECO:0000256" key="5">
    <source>
        <dbReference type="ARBA" id="ARBA00022857"/>
    </source>
</evidence>
<dbReference type="PANTHER" id="PTHR46028:SF2">
    <property type="entry name" value="KYNURENINE 3-MONOOXYGENASE"/>
    <property type="match status" value="1"/>
</dbReference>
<evidence type="ECO:0000256" key="3">
    <source>
        <dbReference type="ARBA" id="ARBA00022642"/>
    </source>
</evidence>
<evidence type="ECO:0000259" key="10">
    <source>
        <dbReference type="Pfam" id="PF01494"/>
    </source>
</evidence>
<evidence type="ECO:0000256" key="6">
    <source>
        <dbReference type="ARBA" id="ARBA00023002"/>
    </source>
</evidence>
<dbReference type="InterPro" id="IPR002938">
    <property type="entry name" value="FAD-bd"/>
</dbReference>
<proteinExistence type="inferred from homology"/>
<dbReference type="InterPro" id="IPR036188">
    <property type="entry name" value="FAD/NAD-bd_sf"/>
</dbReference>
<evidence type="ECO:0000256" key="1">
    <source>
        <dbReference type="ARBA" id="ARBA00001974"/>
    </source>
</evidence>
<keyword evidence="7 9" id="KW-0503">Monooxygenase</keyword>
<dbReference type="PANTHER" id="PTHR46028">
    <property type="entry name" value="KYNURENINE 3-MONOOXYGENASE"/>
    <property type="match status" value="1"/>
</dbReference>
<keyword evidence="12" id="KW-1185">Reference proteome</keyword>
<feature type="domain" description="FAD-binding" evidence="10">
    <location>
        <begin position="7"/>
        <end position="335"/>
    </location>
</feature>
<dbReference type="Pfam" id="PF01494">
    <property type="entry name" value="FAD_binding_3"/>
    <property type="match status" value="1"/>
</dbReference>
<sequence length="451" mass="50219">MSNNQSITIIGAGLVGSLLALGMAKKGYQVTVYESRSDLRKSDISAGRSINLALANRGMKALEQQGVLDLVMPLLIEMKGRMVHIIGEQEQFQPYGIKDADVIYSVSRGQLNALLLDEAEKLPNVALHFEHRVKQVDLDTGIITFNSSSQPNQRFERIIGTDGANSVLREAIAEKTTNRENVNVEQLGHGYKELCVMPNSSGQHKLAVNALHIWPREDFMLIALPNLDGSFTLTLFLSKIGEQSFEALTTPAKIHDFFKQQFPDVYPLINNLEGDFESNPTGNLATVRCQQWHYQDKALLLGDAAHAIVPFHGQGMNCGFEDCFDLLIQVPSSENNADWQTIFSNTESLRKPNANAIADMALENYIEMRSSVAKESFIRQKAIAHQLQSWFPEQFTPRYAMVMFGAMPYSTAQELGETHKIMLAKIDEAQQQGVTLTKDLASQYLSTHGLL</sequence>
<comment type="pathway">
    <text evidence="9">Cofactor biosynthesis; NAD(+) biosynthesis; quinolinate from L-kynurenine: step 1/3.</text>
</comment>
<evidence type="ECO:0000256" key="4">
    <source>
        <dbReference type="ARBA" id="ARBA00022827"/>
    </source>
</evidence>
<comment type="cofactor">
    <cofactor evidence="1 9">
        <name>FAD</name>
        <dbReference type="ChEBI" id="CHEBI:57692"/>
    </cofactor>
</comment>
<comment type="function">
    <text evidence="9">Catalyzes the hydroxylation of L-kynurenine (L-Kyn) to form 3-hydroxy-L-kynurenine (L-3OHKyn). Required for synthesis of quinolinic acid.</text>
</comment>
<comment type="similarity">
    <text evidence="9">Belongs to the aromatic-ring hydroxylase family. KMO subfamily.</text>
</comment>
<evidence type="ECO:0000256" key="9">
    <source>
        <dbReference type="HAMAP-Rule" id="MF_01971"/>
    </source>
</evidence>
<name>A0ABQ6HF47_9GAMM</name>
<dbReference type="InterPro" id="IPR027545">
    <property type="entry name" value="Kynurenine_monooxygenase"/>
</dbReference>
<evidence type="ECO:0000313" key="11">
    <source>
        <dbReference type="EMBL" id="GLX86727.1"/>
    </source>
</evidence>
<keyword evidence="6 9" id="KW-0560">Oxidoreductase</keyword>
<dbReference type="HAMAP" id="MF_01971">
    <property type="entry name" value="Kynurenine_monooxygenase"/>
    <property type="match status" value="1"/>
</dbReference>
<dbReference type="EMBL" id="BSSV01000007">
    <property type="protein sequence ID" value="GLX86727.1"/>
    <property type="molecule type" value="Genomic_DNA"/>
</dbReference>
<dbReference type="SUPFAM" id="SSF51905">
    <property type="entry name" value="FAD/NAD(P)-binding domain"/>
    <property type="match status" value="1"/>
</dbReference>
<protein>
    <recommendedName>
        <fullName evidence="9">Kynurenine 3-monooxygenase</fullName>
        <ecNumber evidence="9">1.14.13.9</ecNumber>
    </recommendedName>
    <alternativeName>
        <fullName evidence="9">Kynurenine 3-hydroxylase</fullName>
    </alternativeName>
</protein>
<reference evidence="11 12" key="1">
    <citation type="submission" date="2023-03" db="EMBL/GenBank/DDBJ databases">
        <title>Thalassotalea loyana LMG 22536T draft genome sequence.</title>
        <authorList>
            <person name="Sawabe T."/>
        </authorList>
    </citation>
    <scope>NUCLEOTIDE SEQUENCE [LARGE SCALE GENOMIC DNA]</scope>
    <source>
        <strain evidence="11 12">LMG 22536</strain>
    </source>
</reference>
<dbReference type="EC" id="1.14.13.9" evidence="9"/>
<keyword evidence="4 9" id="KW-0274">FAD</keyword>
<dbReference type="Gene3D" id="3.50.50.60">
    <property type="entry name" value="FAD/NAD(P)-binding domain"/>
    <property type="match status" value="1"/>
</dbReference>
<comment type="catalytic activity">
    <reaction evidence="8 9">
        <text>L-kynurenine + NADPH + O2 + H(+) = 3-hydroxy-L-kynurenine + NADP(+) + H2O</text>
        <dbReference type="Rhea" id="RHEA:20545"/>
        <dbReference type="ChEBI" id="CHEBI:15377"/>
        <dbReference type="ChEBI" id="CHEBI:15378"/>
        <dbReference type="ChEBI" id="CHEBI:15379"/>
        <dbReference type="ChEBI" id="CHEBI:57783"/>
        <dbReference type="ChEBI" id="CHEBI:57959"/>
        <dbReference type="ChEBI" id="CHEBI:58125"/>
        <dbReference type="ChEBI" id="CHEBI:58349"/>
        <dbReference type="EC" id="1.14.13.9"/>
    </reaction>
</comment>
<evidence type="ECO:0000313" key="12">
    <source>
        <dbReference type="Proteomes" id="UP001157134"/>
    </source>
</evidence>
<dbReference type="RefSeq" id="WP_284300044.1">
    <property type="nucleotide sequence ID" value="NZ_BSSV01000007.1"/>
</dbReference>
<keyword evidence="3 9" id="KW-0662">Pyridine nucleotide biosynthesis</keyword>
<comment type="caution">
    <text evidence="11">The sequence shown here is derived from an EMBL/GenBank/DDBJ whole genome shotgun (WGS) entry which is preliminary data.</text>
</comment>
<gene>
    <name evidence="9 11" type="primary">kmo</name>
    <name evidence="11" type="ORF">tloyanaT_29800</name>
</gene>
<accession>A0ABQ6HF47</accession>
<evidence type="ECO:0000256" key="7">
    <source>
        <dbReference type="ARBA" id="ARBA00023033"/>
    </source>
</evidence>
<dbReference type="PRINTS" id="PR00420">
    <property type="entry name" value="RNGMNOXGNASE"/>
</dbReference>